<evidence type="ECO:0000256" key="3">
    <source>
        <dbReference type="ARBA" id="ARBA00022695"/>
    </source>
</evidence>
<dbReference type="InterPro" id="IPR027417">
    <property type="entry name" value="P-loop_NTPase"/>
</dbReference>
<proteinExistence type="inferred from homology"/>
<feature type="region of interest" description="Disordered" evidence="12">
    <location>
        <begin position="400"/>
        <end position="438"/>
    </location>
</feature>
<dbReference type="SUPFAM" id="SSF52540">
    <property type="entry name" value="P-loop containing nucleoside triphosphate hydrolases"/>
    <property type="match status" value="1"/>
</dbReference>
<dbReference type="InterPro" id="IPR012763">
    <property type="entry name" value="DNA_pol_III_sug/sutau_N"/>
</dbReference>
<evidence type="ECO:0000256" key="1">
    <source>
        <dbReference type="ARBA" id="ARBA00006360"/>
    </source>
</evidence>
<comment type="similarity">
    <text evidence="1 11">Belongs to the DnaX/STICHEL family.</text>
</comment>
<dbReference type="Proteomes" id="UP000318661">
    <property type="component" value="Unassembled WGS sequence"/>
</dbReference>
<dbReference type="GO" id="GO:0009360">
    <property type="term" value="C:DNA polymerase III complex"/>
    <property type="evidence" value="ECO:0007669"/>
    <property type="project" value="InterPro"/>
</dbReference>
<dbReference type="GO" id="GO:0005524">
    <property type="term" value="F:ATP binding"/>
    <property type="evidence" value="ECO:0007669"/>
    <property type="project" value="UniProtKB-KW"/>
</dbReference>
<evidence type="ECO:0000313" key="14">
    <source>
        <dbReference type="EMBL" id="TMJ10455.1"/>
    </source>
</evidence>
<protein>
    <recommendedName>
        <fullName evidence="11">DNA polymerase III subunit gamma/tau</fullName>
        <ecNumber evidence="11">2.7.7.7</ecNumber>
    </recommendedName>
</protein>
<keyword evidence="9 11" id="KW-0239">DNA-directed DNA polymerase</keyword>
<sequence length="579" mass="63437">MGAPRRIPAWNLPLRPLMSHVSFYRKWRPKTFEEIIGQERVTRTLQNAIRTNRVVHAYLFAGHRGTGKTTTARILAKALNCVQGPTPTPDNTCPNCEAISGGYSVDVIEIDAASNRGIEEIRELRDRIRLAPTEGRYKVYIIDEAHMLTTEAANALLKTLEEPPAHAILVLVTTEPHRLPATILSRCQRFDFRRVSQKEIVARLKLIAAGEGFAIDDKALALIAGSADGSVRDAESILDQLTAFAAGPITSRDVVTVLGVVEEQTALGFAGAIIARDVAECLALVGRVVDEGKDTRQVMRTLIDQFRDLLVVKTGQRDVDLLDTTEGRLAALAAQAERTTIEDILRVLNILSAAESEARWSPQPRLLLEIALIRLCRPEMDPTVEGLRARVQAIEHRLGGTAAPSLPESPPAAPTKPPDVTRRKPAPSRPAGQDDVKAEVTVAPGPAVATAEPEGVPVMVIEDVRRQWGRVLEEVKRTKMFCHALLIEGIPLRIEGSILVIGLRTGYNFHAENLHRPENRSVVEGAVERILQRRLRLQCTIYDGAPPGVEPQAPADGDPLVTKAAELFDAQILEVKPLE</sequence>
<keyword evidence="8 11" id="KW-0067">ATP-binding</keyword>
<feature type="compositionally biased region" description="Pro residues" evidence="12">
    <location>
        <begin position="407"/>
        <end position="417"/>
    </location>
</feature>
<dbReference type="EC" id="2.7.7.7" evidence="11"/>
<dbReference type="NCBIfam" id="TIGR02397">
    <property type="entry name" value="dnaX_nterm"/>
    <property type="match status" value="1"/>
</dbReference>
<dbReference type="Pfam" id="PF12169">
    <property type="entry name" value="DNA_pol3_gamma3"/>
    <property type="match status" value="1"/>
</dbReference>
<accession>A0A537LR25</accession>
<dbReference type="InterPro" id="IPR005790">
    <property type="entry name" value="DNA_polIII_delta"/>
</dbReference>
<name>A0A537LR25_9BACT</name>
<evidence type="ECO:0000256" key="4">
    <source>
        <dbReference type="ARBA" id="ARBA00022705"/>
    </source>
</evidence>
<evidence type="ECO:0000256" key="10">
    <source>
        <dbReference type="ARBA" id="ARBA00049244"/>
    </source>
</evidence>
<evidence type="ECO:0000256" key="2">
    <source>
        <dbReference type="ARBA" id="ARBA00022679"/>
    </source>
</evidence>
<keyword evidence="6 11" id="KW-0547">Nucleotide-binding</keyword>
<dbReference type="FunFam" id="1.10.8.60:FF:000013">
    <property type="entry name" value="DNA polymerase III subunit gamma/tau"/>
    <property type="match status" value="1"/>
</dbReference>
<dbReference type="NCBIfam" id="TIGR01128">
    <property type="entry name" value="holA"/>
    <property type="match status" value="1"/>
</dbReference>
<keyword evidence="5" id="KW-0479">Metal-binding</keyword>
<dbReference type="GO" id="GO:0006261">
    <property type="term" value="P:DNA-templated DNA replication"/>
    <property type="evidence" value="ECO:0007669"/>
    <property type="project" value="TreeGrafter"/>
</dbReference>
<evidence type="ECO:0000256" key="5">
    <source>
        <dbReference type="ARBA" id="ARBA00022723"/>
    </source>
</evidence>
<dbReference type="InterPro" id="IPR045085">
    <property type="entry name" value="HLD_clamp_pol_III_gamma_tau"/>
</dbReference>
<dbReference type="InterPro" id="IPR022754">
    <property type="entry name" value="DNA_pol_III_gamma-3"/>
</dbReference>
<evidence type="ECO:0000313" key="15">
    <source>
        <dbReference type="Proteomes" id="UP000318661"/>
    </source>
</evidence>
<comment type="function">
    <text evidence="11">DNA polymerase III is a complex, multichain enzyme responsible for most of the replicative synthesis in bacteria. This DNA polymerase also exhibits 3' to 5' exonuclease activity.</text>
</comment>
<dbReference type="Gene3D" id="1.20.272.10">
    <property type="match status" value="1"/>
</dbReference>
<dbReference type="CDD" id="cd18137">
    <property type="entry name" value="HLD_clamp_pol_III_gamma_tau"/>
    <property type="match status" value="1"/>
</dbReference>
<dbReference type="InterPro" id="IPR048448">
    <property type="entry name" value="DnaX-like_C"/>
</dbReference>
<dbReference type="Gene3D" id="1.10.8.60">
    <property type="match status" value="1"/>
</dbReference>
<evidence type="ECO:0000256" key="12">
    <source>
        <dbReference type="SAM" id="MobiDB-lite"/>
    </source>
</evidence>
<organism evidence="14 15">
    <name type="scientific">Candidatus Segetimicrobium genomatis</name>
    <dbReference type="NCBI Taxonomy" id="2569760"/>
    <lineage>
        <taxon>Bacteria</taxon>
        <taxon>Bacillati</taxon>
        <taxon>Candidatus Sysuimicrobiota</taxon>
        <taxon>Candidatus Sysuimicrobiia</taxon>
        <taxon>Candidatus Sysuimicrobiales</taxon>
        <taxon>Candidatus Segetimicrobiaceae</taxon>
        <taxon>Candidatus Segetimicrobium</taxon>
    </lineage>
</organism>
<dbReference type="CDD" id="cd00009">
    <property type="entry name" value="AAA"/>
    <property type="match status" value="1"/>
</dbReference>
<comment type="subunit">
    <text evidence="11">DNA polymerase III contains a core (composed of alpha, epsilon and theta chains) that associates with a tau subunit. This core dimerizes to form the POLIII' complex. PolIII' associates with the gamma complex (composed of gamma, delta, delta', psi and chi chains) and with the beta chain to form the complete DNA polymerase III complex.</text>
</comment>
<dbReference type="Gene3D" id="3.40.50.300">
    <property type="entry name" value="P-loop containing nucleotide triphosphate hydrolases"/>
    <property type="match status" value="1"/>
</dbReference>
<evidence type="ECO:0000256" key="9">
    <source>
        <dbReference type="ARBA" id="ARBA00022932"/>
    </source>
</evidence>
<keyword evidence="4 11" id="KW-0235">DNA replication</keyword>
<dbReference type="InterPro" id="IPR050238">
    <property type="entry name" value="DNA_Rep/Repair_Clamp_Loader"/>
</dbReference>
<reference evidence="14 15" key="1">
    <citation type="journal article" date="2019" name="Nat. Microbiol.">
        <title>Mediterranean grassland soil C-N compound turnover is dependent on rainfall and depth, and is mediated by genomically divergent microorganisms.</title>
        <authorList>
            <person name="Diamond S."/>
            <person name="Andeer P.F."/>
            <person name="Li Z."/>
            <person name="Crits-Christoph A."/>
            <person name="Burstein D."/>
            <person name="Anantharaman K."/>
            <person name="Lane K.R."/>
            <person name="Thomas B.C."/>
            <person name="Pan C."/>
            <person name="Northen T.R."/>
            <person name="Banfield J.F."/>
        </authorList>
    </citation>
    <scope>NUCLEOTIDE SEQUENCE [LARGE SCALE GENOMIC DNA]</scope>
    <source>
        <strain evidence="14">NP_2</strain>
    </source>
</reference>
<dbReference type="InterPro" id="IPR003593">
    <property type="entry name" value="AAA+_ATPase"/>
</dbReference>
<dbReference type="GO" id="GO:0003677">
    <property type="term" value="F:DNA binding"/>
    <property type="evidence" value="ECO:0007669"/>
    <property type="project" value="InterPro"/>
</dbReference>
<dbReference type="Pfam" id="PF13177">
    <property type="entry name" value="DNA_pol3_delta2"/>
    <property type="match status" value="1"/>
</dbReference>
<keyword evidence="7" id="KW-0862">Zinc</keyword>
<dbReference type="Pfam" id="PF20964">
    <property type="entry name" value="DnaX_C"/>
    <property type="match status" value="1"/>
</dbReference>
<dbReference type="SUPFAM" id="SSF48019">
    <property type="entry name" value="post-AAA+ oligomerization domain-like"/>
    <property type="match status" value="1"/>
</dbReference>
<keyword evidence="3 11" id="KW-0548">Nucleotidyltransferase</keyword>
<dbReference type="GO" id="GO:0003887">
    <property type="term" value="F:DNA-directed DNA polymerase activity"/>
    <property type="evidence" value="ECO:0007669"/>
    <property type="project" value="UniProtKB-KW"/>
</dbReference>
<evidence type="ECO:0000256" key="8">
    <source>
        <dbReference type="ARBA" id="ARBA00022840"/>
    </source>
</evidence>
<evidence type="ECO:0000256" key="11">
    <source>
        <dbReference type="RuleBase" id="RU364063"/>
    </source>
</evidence>
<dbReference type="EMBL" id="VBAJ01000011">
    <property type="protein sequence ID" value="TMJ10455.1"/>
    <property type="molecule type" value="Genomic_DNA"/>
</dbReference>
<keyword evidence="2 11" id="KW-0808">Transferase</keyword>
<dbReference type="PANTHER" id="PTHR11669:SF0">
    <property type="entry name" value="PROTEIN STICHEL-LIKE 2"/>
    <property type="match status" value="1"/>
</dbReference>
<evidence type="ECO:0000256" key="6">
    <source>
        <dbReference type="ARBA" id="ARBA00022741"/>
    </source>
</evidence>
<comment type="caution">
    <text evidence="14">The sequence shown here is derived from an EMBL/GenBank/DDBJ whole genome shotgun (WGS) entry which is preliminary data.</text>
</comment>
<comment type="catalytic activity">
    <reaction evidence="10 11">
        <text>DNA(n) + a 2'-deoxyribonucleoside 5'-triphosphate = DNA(n+1) + diphosphate</text>
        <dbReference type="Rhea" id="RHEA:22508"/>
        <dbReference type="Rhea" id="RHEA-COMP:17339"/>
        <dbReference type="Rhea" id="RHEA-COMP:17340"/>
        <dbReference type="ChEBI" id="CHEBI:33019"/>
        <dbReference type="ChEBI" id="CHEBI:61560"/>
        <dbReference type="ChEBI" id="CHEBI:173112"/>
        <dbReference type="EC" id="2.7.7.7"/>
    </reaction>
</comment>
<dbReference type="GO" id="GO:0046872">
    <property type="term" value="F:metal ion binding"/>
    <property type="evidence" value="ECO:0007669"/>
    <property type="project" value="UniProtKB-KW"/>
</dbReference>
<dbReference type="InterPro" id="IPR008921">
    <property type="entry name" value="DNA_pol3_clamp-load_cplx_C"/>
</dbReference>
<evidence type="ECO:0000259" key="13">
    <source>
        <dbReference type="SMART" id="SM00382"/>
    </source>
</evidence>
<dbReference type="PANTHER" id="PTHR11669">
    <property type="entry name" value="REPLICATION FACTOR C / DNA POLYMERASE III GAMMA-TAU SUBUNIT"/>
    <property type="match status" value="1"/>
</dbReference>
<dbReference type="NCBIfam" id="NF004046">
    <property type="entry name" value="PRK05563.1"/>
    <property type="match status" value="1"/>
</dbReference>
<dbReference type="FunFam" id="3.40.50.300:FF:000014">
    <property type="entry name" value="DNA polymerase III subunit gamma/tau"/>
    <property type="match status" value="1"/>
</dbReference>
<dbReference type="Pfam" id="PF22608">
    <property type="entry name" value="DNAX_ATPase_lid"/>
    <property type="match status" value="1"/>
</dbReference>
<dbReference type="AlphaFoldDB" id="A0A537LR25"/>
<evidence type="ECO:0000256" key="7">
    <source>
        <dbReference type="ARBA" id="ARBA00022833"/>
    </source>
</evidence>
<gene>
    <name evidence="11 14" type="primary">dnaX</name>
    <name evidence="14" type="ORF">E6G99_00565</name>
</gene>
<dbReference type="SMART" id="SM00382">
    <property type="entry name" value="AAA"/>
    <property type="match status" value="1"/>
</dbReference>
<feature type="domain" description="AAA+ ATPase" evidence="13">
    <location>
        <begin position="54"/>
        <end position="196"/>
    </location>
</feature>